<feature type="compositionally biased region" description="Low complexity" evidence="2">
    <location>
        <begin position="890"/>
        <end position="901"/>
    </location>
</feature>
<accession>A0A2T2YGZ7</accession>
<evidence type="ECO:0000313" key="4">
    <source>
        <dbReference type="Proteomes" id="UP000240357"/>
    </source>
</evidence>
<feature type="compositionally biased region" description="Polar residues" evidence="2">
    <location>
        <begin position="490"/>
        <end position="504"/>
    </location>
</feature>
<evidence type="ECO:0000256" key="1">
    <source>
        <dbReference type="PROSITE-ProRule" id="PRU00339"/>
    </source>
</evidence>
<dbReference type="InterPro" id="IPR019734">
    <property type="entry name" value="TPR_rpt"/>
</dbReference>
<name>A0A2T2YGZ7_9BACT</name>
<organism evidence="3 4">
    <name type="scientific">Adhaeribacter arboris</name>
    <dbReference type="NCBI Taxonomy" id="2072846"/>
    <lineage>
        <taxon>Bacteria</taxon>
        <taxon>Pseudomonadati</taxon>
        <taxon>Bacteroidota</taxon>
        <taxon>Cytophagia</taxon>
        <taxon>Cytophagales</taxon>
        <taxon>Hymenobacteraceae</taxon>
        <taxon>Adhaeribacter</taxon>
    </lineage>
</organism>
<keyword evidence="1" id="KW-0802">TPR repeat</keyword>
<feature type="compositionally biased region" description="Polar residues" evidence="2">
    <location>
        <begin position="839"/>
        <end position="853"/>
    </location>
</feature>
<comment type="caution">
    <text evidence="3">The sequence shown here is derived from an EMBL/GenBank/DDBJ whole genome shotgun (WGS) entry which is preliminary data.</text>
</comment>
<proteinExistence type="predicted"/>
<dbReference type="Pfam" id="PF13174">
    <property type="entry name" value="TPR_6"/>
    <property type="match status" value="2"/>
</dbReference>
<feature type="region of interest" description="Disordered" evidence="2">
    <location>
        <begin position="804"/>
        <end position="901"/>
    </location>
</feature>
<feature type="compositionally biased region" description="Low complexity" evidence="2">
    <location>
        <begin position="865"/>
        <end position="875"/>
    </location>
</feature>
<dbReference type="Proteomes" id="UP000240357">
    <property type="component" value="Unassembled WGS sequence"/>
</dbReference>
<feature type="compositionally biased region" description="Polar residues" evidence="2">
    <location>
        <begin position="876"/>
        <end position="888"/>
    </location>
</feature>
<dbReference type="PROSITE" id="PS50005">
    <property type="entry name" value="TPR"/>
    <property type="match status" value="1"/>
</dbReference>
<sequence length="1031" mass="116827">MPLKWLNTFYGMNYVWIVRKIVIKKTPKISSLFTFVIHTLCALKKKQLNILFLFVLAFSFWQCASSEKSGLLGQVYHNTTAQYNAYYLGSERLTAAEAKLTTATIDDYNQILTFFPSTDTSITSPFRPEMEEVIKKASFAIKKHPKSRWTGDSYILVGKARYYMGDYDEAIRTFRFVNTGTKKDQVRFRSQVWLMRCFIAQRDFESADAVSDLLKKVRLNKNNAVHLFLNRADYYLLQKDTSLAITNLKLAIPIMRNKDYQARARFILAQLYQKTNNNKQAYEVYSKILKKNPPYELGFHSKLNLGQVTELSDPNDKARIEKYYTKLLKDSKNVDFRDKIYYEMAQFALKQKQYEPALDNLKKSTKASGNEIQKAYSYLLAGKIYYENLQKFSLAAAYYDSAVQVMPPNSVEYLAASERRDILKEFSTHFTTIQTQDSLQALARLDSASLNKRINAILEMAAKKAQQAQQDQQRQQNNGGQPRSPFNLIPGQNGQTNRPGGFNTNSGGTWYFDNPTSVARARAEFTQRWGNRQLQDNWRVSDKEASAVAQNPNNLIGIDSTGVSPDSATAINPKAARQDLLQNIPIGAERMKASNNQVEEAMFSLAGIYQQQLNEPTRAAETYEKLLQRFPATKHKSEVYYSLYLINHEQKNERAKTYADLVKREFPGSKYAKLIDQPDYLQQVSANNQKARQLYDSAFVNYHREQYPVAITLINQVQKQYPDSELSDRAAFLQVLITGRTQKPAVFKTAVRQFMEQYPSSTLLPKAEEILTSFEAYESGQLSEAEFNKTHPKKTIEPFAPEAQAVAEQTEEPPVSTEAEVQPNRRRRPRKEVVPEVTSEPSDPEITNDSTATDPVAVAQEPVADQDTTQADQQQESSVEPASNTPKPETSPAGTVSSPTTTAAPVAAAPVYATNLALPHVVVIAYPKTHPAFKNVYTKMINYNAKYNQIDKLSIDSATFSGATNILVIKEFGTGKKAVNYATKQKAPQSPLSKIRGIEFTTFAISSENLPILLKEGKLEDYLTFYKNNYF</sequence>
<dbReference type="SMART" id="SM00028">
    <property type="entry name" value="TPR"/>
    <property type="match status" value="6"/>
</dbReference>
<feature type="repeat" description="TPR" evidence="1">
    <location>
        <begin position="262"/>
        <end position="295"/>
    </location>
</feature>
<dbReference type="SUPFAM" id="SSF81901">
    <property type="entry name" value="HCP-like"/>
    <property type="match status" value="1"/>
</dbReference>
<evidence type="ECO:0000313" key="3">
    <source>
        <dbReference type="EMBL" id="PSR54779.1"/>
    </source>
</evidence>
<gene>
    <name evidence="3" type="ORF">AHMF7605_15335</name>
</gene>
<dbReference type="Gene3D" id="1.25.40.10">
    <property type="entry name" value="Tetratricopeptide repeat domain"/>
    <property type="match status" value="4"/>
</dbReference>
<dbReference type="InterPro" id="IPR011990">
    <property type="entry name" value="TPR-like_helical_dom_sf"/>
</dbReference>
<feature type="compositionally biased region" description="Low complexity" evidence="2">
    <location>
        <begin position="463"/>
        <end position="481"/>
    </location>
</feature>
<feature type="region of interest" description="Disordered" evidence="2">
    <location>
        <begin position="463"/>
        <end position="504"/>
    </location>
</feature>
<keyword evidence="4" id="KW-1185">Reference proteome</keyword>
<dbReference type="AlphaFoldDB" id="A0A2T2YGZ7"/>
<dbReference type="EMBL" id="PYFT01000001">
    <property type="protein sequence ID" value="PSR54779.1"/>
    <property type="molecule type" value="Genomic_DNA"/>
</dbReference>
<protein>
    <submittedName>
        <fullName evidence="3">Uncharacterized protein</fullName>
    </submittedName>
</protein>
<reference evidence="3 4" key="1">
    <citation type="submission" date="2018-03" db="EMBL/GenBank/DDBJ databases">
        <title>Adhaeribacter sp. HMF7605 Genome sequencing and assembly.</title>
        <authorList>
            <person name="Kang H."/>
            <person name="Kang J."/>
            <person name="Cha I."/>
            <person name="Kim H."/>
            <person name="Joh K."/>
        </authorList>
    </citation>
    <scope>NUCLEOTIDE SEQUENCE [LARGE SCALE GENOMIC DNA]</scope>
    <source>
        <strain evidence="3 4">HMF7605</strain>
    </source>
</reference>
<evidence type="ECO:0000256" key="2">
    <source>
        <dbReference type="SAM" id="MobiDB-lite"/>
    </source>
</evidence>